<feature type="region of interest" description="Disordered" evidence="1">
    <location>
        <begin position="40"/>
        <end position="66"/>
    </location>
</feature>
<reference evidence="2 3" key="1">
    <citation type="submission" date="2019-01" db="EMBL/GenBank/DDBJ databases">
        <title>Draft genome sequences of three monokaryotic isolates of the white-rot basidiomycete fungus Dichomitus squalens.</title>
        <authorList>
            <consortium name="DOE Joint Genome Institute"/>
            <person name="Lopez S.C."/>
            <person name="Andreopoulos B."/>
            <person name="Pangilinan J."/>
            <person name="Lipzen A."/>
            <person name="Riley R."/>
            <person name="Ahrendt S."/>
            <person name="Ng V."/>
            <person name="Barry K."/>
            <person name="Daum C."/>
            <person name="Grigoriev I.V."/>
            <person name="Hilden K.S."/>
            <person name="Makela M.R."/>
            <person name="de Vries R.P."/>
        </authorList>
    </citation>
    <scope>NUCLEOTIDE SEQUENCE [LARGE SCALE GENOMIC DNA]</scope>
    <source>
        <strain evidence="2 3">CBS 464.89</strain>
    </source>
</reference>
<dbReference type="Proteomes" id="UP000292082">
    <property type="component" value="Unassembled WGS sequence"/>
</dbReference>
<evidence type="ECO:0000256" key="1">
    <source>
        <dbReference type="SAM" id="MobiDB-lite"/>
    </source>
</evidence>
<evidence type="ECO:0000313" key="3">
    <source>
        <dbReference type="Proteomes" id="UP000292082"/>
    </source>
</evidence>
<accession>A0A4Q9Q293</accession>
<evidence type="ECO:0000313" key="2">
    <source>
        <dbReference type="EMBL" id="TBU61225.1"/>
    </source>
</evidence>
<dbReference type="EMBL" id="ML145099">
    <property type="protein sequence ID" value="TBU61225.1"/>
    <property type="molecule type" value="Genomic_DNA"/>
</dbReference>
<protein>
    <submittedName>
        <fullName evidence="2">Uncharacterized protein</fullName>
    </submittedName>
</protein>
<name>A0A4Q9Q293_9APHY</name>
<keyword evidence="3" id="KW-1185">Reference proteome</keyword>
<proteinExistence type="predicted"/>
<organism evidence="2 3">
    <name type="scientific">Dichomitus squalens</name>
    <dbReference type="NCBI Taxonomy" id="114155"/>
    <lineage>
        <taxon>Eukaryota</taxon>
        <taxon>Fungi</taxon>
        <taxon>Dikarya</taxon>
        <taxon>Basidiomycota</taxon>
        <taxon>Agaricomycotina</taxon>
        <taxon>Agaricomycetes</taxon>
        <taxon>Polyporales</taxon>
        <taxon>Polyporaceae</taxon>
        <taxon>Dichomitus</taxon>
    </lineage>
</organism>
<gene>
    <name evidence="2" type="ORF">BD310DRAFT_921008</name>
</gene>
<sequence length="181" mass="19024">MVSFSVSGLVSVSFTDLDAPRSDLDLDSDMDSDSLRLTFTFSSRPPGQGPGAATRGCGGGTESRRLLGLVNPSSRRASRPTEHLSQGRARRAVLGLALMRTTNFFSRLVLRNGQPLVGSEGGGRGYGESPPFVPSSNLFLSARGGARGGGRWGTPTLSPRRSLLRCSVLGSHTSGACRQSL</sequence>
<dbReference type="AlphaFoldDB" id="A0A4Q9Q293"/>